<gene>
    <name evidence="3" type="ORF">D9V28_07875</name>
</gene>
<accession>A0A3L7J110</accession>
<reference evidence="3 4" key="1">
    <citation type="submission" date="2018-10" db="EMBL/GenBank/DDBJ databases">
        <authorList>
            <person name="Li J."/>
        </authorList>
    </citation>
    <scope>NUCLEOTIDE SEQUENCE [LARGE SCALE GENOMIC DNA]</scope>
    <source>
        <strain evidence="3 4">ZD1-4</strain>
    </source>
</reference>
<sequence length="241" mass="25386">MPLIVGLVALIGFGWVWIATETSDAPASTVSWFISESALALAILVPAVCLYFVVRAMHARRVEARQVTGPASNGIQQGSELLWSLSNGLLPQATTSPDIQTDATELVFLSETAVVARHRQPTPTTRTLTASARALASSSEAGPDTQRSPRTDGAWSSIDDVSLAVTDRRILLRGSGGLIDVPYADITAVHLVPGAVVLRVNDQAPLLVACAHAESVAVLAVWGSAGESALKRHPDFAAFRS</sequence>
<evidence type="ECO:0000256" key="1">
    <source>
        <dbReference type="SAM" id="MobiDB-lite"/>
    </source>
</evidence>
<evidence type="ECO:0000313" key="3">
    <source>
        <dbReference type="EMBL" id="RLQ84140.1"/>
    </source>
</evidence>
<proteinExistence type="predicted"/>
<feature type="compositionally biased region" description="Low complexity" evidence="1">
    <location>
        <begin position="124"/>
        <end position="139"/>
    </location>
</feature>
<dbReference type="Proteomes" id="UP000282460">
    <property type="component" value="Unassembled WGS sequence"/>
</dbReference>
<dbReference type="AlphaFoldDB" id="A0A3L7J110"/>
<keyword evidence="2" id="KW-1133">Transmembrane helix</keyword>
<keyword evidence="2" id="KW-0812">Transmembrane</keyword>
<keyword evidence="2" id="KW-0472">Membrane</keyword>
<name>A0A3L7J110_9MICO</name>
<evidence type="ECO:0000256" key="2">
    <source>
        <dbReference type="SAM" id="Phobius"/>
    </source>
</evidence>
<comment type="caution">
    <text evidence="3">The sequence shown here is derived from an EMBL/GenBank/DDBJ whole genome shotgun (WGS) entry which is preliminary data.</text>
</comment>
<dbReference type="EMBL" id="RCWJ01000002">
    <property type="protein sequence ID" value="RLQ84140.1"/>
    <property type="molecule type" value="Genomic_DNA"/>
</dbReference>
<keyword evidence="4" id="KW-1185">Reference proteome</keyword>
<feature type="transmembrane region" description="Helical" evidence="2">
    <location>
        <begin position="34"/>
        <end position="54"/>
    </location>
</feature>
<protein>
    <submittedName>
        <fullName evidence="3">Uncharacterized protein</fullName>
    </submittedName>
</protein>
<feature type="region of interest" description="Disordered" evidence="1">
    <location>
        <begin position="119"/>
        <end position="153"/>
    </location>
</feature>
<evidence type="ECO:0000313" key="4">
    <source>
        <dbReference type="Proteomes" id="UP000282460"/>
    </source>
</evidence>
<organism evidence="3 4">
    <name type="scientific">Mycetocola zhadangensis</name>
    <dbReference type="NCBI Taxonomy" id="1164595"/>
    <lineage>
        <taxon>Bacteria</taxon>
        <taxon>Bacillati</taxon>
        <taxon>Actinomycetota</taxon>
        <taxon>Actinomycetes</taxon>
        <taxon>Micrococcales</taxon>
        <taxon>Microbacteriaceae</taxon>
        <taxon>Mycetocola</taxon>
    </lineage>
</organism>